<evidence type="ECO:0000256" key="3">
    <source>
        <dbReference type="ARBA" id="ARBA00023015"/>
    </source>
</evidence>
<dbReference type="STRING" id="37927.SA2016_0880"/>
<evidence type="ECO:0000256" key="6">
    <source>
        <dbReference type="ARBA" id="ARBA00024937"/>
    </source>
</evidence>
<dbReference type="PANTHER" id="PTHR30363">
    <property type="entry name" value="HTH-TYPE TRANSCRIPTIONAL REGULATOR SRLR-RELATED"/>
    <property type="match status" value="1"/>
</dbReference>
<dbReference type="GO" id="GO:0003677">
    <property type="term" value="F:DNA binding"/>
    <property type="evidence" value="ECO:0007669"/>
    <property type="project" value="UniProtKB-KW"/>
</dbReference>
<keyword evidence="5" id="KW-0804">Transcription</keyword>
<dbReference type="KEGG" id="satk:SA2016_0880"/>
<dbReference type="EMBL" id="CP014518">
    <property type="protein sequence ID" value="AMM31568.1"/>
    <property type="molecule type" value="Genomic_DNA"/>
</dbReference>
<keyword evidence="9" id="KW-1185">Reference proteome</keyword>
<gene>
    <name evidence="8" type="ORF">SA2016_0880</name>
</gene>
<keyword evidence="3" id="KW-0805">Transcription regulation</keyword>
<dbReference type="PROSITE" id="PS00894">
    <property type="entry name" value="HTH_DEOR_1"/>
    <property type="match status" value="1"/>
</dbReference>
<dbReference type="InterPro" id="IPR014036">
    <property type="entry name" value="DeoR-like_C"/>
</dbReference>
<dbReference type="SUPFAM" id="SSF100950">
    <property type="entry name" value="NagB/RpiA/CoA transferase-like"/>
    <property type="match status" value="1"/>
</dbReference>
<organism evidence="8 9">
    <name type="scientific">Sinomonas atrocyanea</name>
    <dbReference type="NCBI Taxonomy" id="37927"/>
    <lineage>
        <taxon>Bacteria</taxon>
        <taxon>Bacillati</taxon>
        <taxon>Actinomycetota</taxon>
        <taxon>Actinomycetes</taxon>
        <taxon>Micrococcales</taxon>
        <taxon>Micrococcaceae</taxon>
        <taxon>Sinomonas</taxon>
    </lineage>
</organism>
<dbReference type="InterPro" id="IPR001034">
    <property type="entry name" value="DeoR_HTH"/>
</dbReference>
<dbReference type="InterPro" id="IPR036390">
    <property type="entry name" value="WH_DNA-bd_sf"/>
</dbReference>
<name>A0A126ZWL5_9MICC</name>
<dbReference type="SMART" id="SM00420">
    <property type="entry name" value="HTH_DEOR"/>
    <property type="match status" value="1"/>
</dbReference>
<protein>
    <recommendedName>
        <fullName evidence="1">Lactose phosphotransferase system repressor</fullName>
    </recommendedName>
</protein>
<evidence type="ECO:0000256" key="4">
    <source>
        <dbReference type="ARBA" id="ARBA00023125"/>
    </source>
</evidence>
<dbReference type="InterPro" id="IPR036388">
    <property type="entry name" value="WH-like_DNA-bd_sf"/>
</dbReference>
<dbReference type="Proteomes" id="UP000070134">
    <property type="component" value="Chromosome"/>
</dbReference>
<evidence type="ECO:0000256" key="1">
    <source>
        <dbReference type="ARBA" id="ARBA00021390"/>
    </source>
</evidence>
<dbReference type="Pfam" id="PF08220">
    <property type="entry name" value="HTH_DeoR"/>
    <property type="match status" value="1"/>
</dbReference>
<dbReference type="InterPro" id="IPR037171">
    <property type="entry name" value="NagB/RpiA_transferase-like"/>
</dbReference>
<evidence type="ECO:0000259" key="7">
    <source>
        <dbReference type="PROSITE" id="PS51000"/>
    </source>
</evidence>
<dbReference type="AlphaFoldDB" id="A0A126ZWL5"/>
<dbReference type="PRINTS" id="PR00037">
    <property type="entry name" value="HTHLACR"/>
</dbReference>
<dbReference type="GO" id="GO:0003700">
    <property type="term" value="F:DNA-binding transcription factor activity"/>
    <property type="evidence" value="ECO:0007669"/>
    <property type="project" value="InterPro"/>
</dbReference>
<dbReference type="InterPro" id="IPR018356">
    <property type="entry name" value="Tscrpt_reg_HTH_DeoR_CS"/>
</dbReference>
<dbReference type="SMART" id="SM01134">
    <property type="entry name" value="DeoRC"/>
    <property type="match status" value="1"/>
</dbReference>
<dbReference type="InterPro" id="IPR050313">
    <property type="entry name" value="Carb_Metab_HTH_regulators"/>
</dbReference>
<dbReference type="PANTHER" id="PTHR30363:SF4">
    <property type="entry name" value="GLYCEROL-3-PHOSPHATE REGULON REPRESSOR"/>
    <property type="match status" value="1"/>
</dbReference>
<evidence type="ECO:0000313" key="9">
    <source>
        <dbReference type="Proteomes" id="UP000070134"/>
    </source>
</evidence>
<dbReference type="SUPFAM" id="SSF46785">
    <property type="entry name" value="Winged helix' DNA-binding domain"/>
    <property type="match status" value="1"/>
</dbReference>
<evidence type="ECO:0000256" key="5">
    <source>
        <dbReference type="ARBA" id="ARBA00023163"/>
    </source>
</evidence>
<dbReference type="OrthoDB" id="7688673at2"/>
<dbReference type="Gene3D" id="1.10.10.10">
    <property type="entry name" value="Winged helix-like DNA-binding domain superfamily/Winged helix DNA-binding domain"/>
    <property type="match status" value="1"/>
</dbReference>
<keyword evidence="4" id="KW-0238">DNA-binding</keyword>
<reference evidence="8 9" key="1">
    <citation type="submission" date="2016-02" db="EMBL/GenBank/DDBJ databases">
        <title>Complete genome of Sinomonas atrocyanea KCTC 3377.</title>
        <authorList>
            <person name="Kim K.M."/>
        </authorList>
    </citation>
    <scope>NUCLEOTIDE SEQUENCE [LARGE SCALE GENOMIC DNA]</scope>
    <source>
        <strain evidence="8 9">KCTC 3377</strain>
    </source>
</reference>
<comment type="function">
    <text evidence="6">Repressor of the lactose catabolism operon. Galactose-6-phosphate is the inducer.</text>
</comment>
<dbReference type="RefSeq" id="WP_066495732.1">
    <property type="nucleotide sequence ID" value="NZ_BJMO01000084.1"/>
</dbReference>
<dbReference type="Pfam" id="PF00455">
    <property type="entry name" value="DeoRC"/>
    <property type="match status" value="1"/>
</dbReference>
<keyword evidence="2" id="KW-0678">Repressor</keyword>
<dbReference type="Gene3D" id="3.40.50.1360">
    <property type="match status" value="1"/>
</dbReference>
<evidence type="ECO:0000256" key="2">
    <source>
        <dbReference type="ARBA" id="ARBA00022491"/>
    </source>
</evidence>
<sequence length="251" mass="27290">MIPDRRHDEIIKMLTQRGSLTLKEVVDELGVSEATARRDINRLAEAGRLVRAYGGAVIKGPAEVPFTYSDSTDRDEKQRIAQAAAELVSDSDTVVLDIGSTVLELSRLLAGRPITVITSNLAVFEVMKGADRTELILLGGQFRRNYLSTVGFLAENAMRQLHADIAFLGTSGITKAGRVLDTTPVEVSVKQQMIESSERVVLLATQRKFPGTGLRVVCGPDRVSTLITSAGTPDDYLLEFRRSGTAVMKVS</sequence>
<accession>A0A126ZWL5</accession>
<proteinExistence type="predicted"/>
<feature type="domain" description="HTH deoR-type" evidence="7">
    <location>
        <begin position="3"/>
        <end position="58"/>
    </location>
</feature>
<dbReference type="PROSITE" id="PS51000">
    <property type="entry name" value="HTH_DEOR_2"/>
    <property type="match status" value="1"/>
</dbReference>
<evidence type="ECO:0000313" key="8">
    <source>
        <dbReference type="EMBL" id="AMM31568.1"/>
    </source>
</evidence>